<keyword evidence="3" id="KW-1185">Reference proteome</keyword>
<protein>
    <submittedName>
        <fullName evidence="1 2">Uncharacterized protein</fullName>
    </submittedName>
</protein>
<dbReference type="EMBL" id="KB297637">
    <property type="protein sequence ID" value="ELU10273.1"/>
    <property type="molecule type" value="Genomic_DNA"/>
</dbReference>
<dbReference type="EnsemblMetazoa" id="CapteT201250">
    <property type="protein sequence ID" value="CapteP201250"/>
    <property type="gene ID" value="CapteG201250"/>
</dbReference>
<sequence>MSWLDNTKMEVRHKNLVTNNLVNLTDDLDPKDIYDQLIEGDVLTFQDKERINHERFIIDGDPGLGKSILRQSLIYDWGHETYKGHPHEMANIHKWCIICILVTSYIKTLQQKPSDAIYFLKT</sequence>
<evidence type="ECO:0000313" key="1">
    <source>
        <dbReference type="EMBL" id="ELU10273.1"/>
    </source>
</evidence>
<dbReference type="InterPro" id="IPR011029">
    <property type="entry name" value="DEATH-like_dom_sf"/>
</dbReference>
<gene>
    <name evidence="1" type="ORF">CAPTEDRAFT_201250</name>
</gene>
<evidence type="ECO:0000313" key="2">
    <source>
        <dbReference type="EnsemblMetazoa" id="CapteP201250"/>
    </source>
</evidence>
<name>R7UUG8_CAPTE</name>
<organism evidence="1">
    <name type="scientific">Capitella teleta</name>
    <name type="common">Polychaete worm</name>
    <dbReference type="NCBI Taxonomy" id="283909"/>
    <lineage>
        <taxon>Eukaryota</taxon>
        <taxon>Metazoa</taxon>
        <taxon>Spiralia</taxon>
        <taxon>Lophotrochozoa</taxon>
        <taxon>Annelida</taxon>
        <taxon>Polychaeta</taxon>
        <taxon>Sedentaria</taxon>
        <taxon>Scolecida</taxon>
        <taxon>Capitellidae</taxon>
        <taxon>Capitella</taxon>
    </lineage>
</organism>
<reference evidence="1 3" key="2">
    <citation type="journal article" date="2013" name="Nature">
        <title>Insights into bilaterian evolution from three spiralian genomes.</title>
        <authorList>
            <person name="Simakov O."/>
            <person name="Marletaz F."/>
            <person name="Cho S.J."/>
            <person name="Edsinger-Gonzales E."/>
            <person name="Havlak P."/>
            <person name="Hellsten U."/>
            <person name="Kuo D.H."/>
            <person name="Larsson T."/>
            <person name="Lv J."/>
            <person name="Arendt D."/>
            <person name="Savage R."/>
            <person name="Osoegawa K."/>
            <person name="de Jong P."/>
            <person name="Grimwood J."/>
            <person name="Chapman J.A."/>
            <person name="Shapiro H."/>
            <person name="Aerts A."/>
            <person name="Otillar R.P."/>
            <person name="Terry A.Y."/>
            <person name="Boore J.L."/>
            <person name="Grigoriev I.V."/>
            <person name="Lindberg D.R."/>
            <person name="Seaver E.C."/>
            <person name="Weisblat D.A."/>
            <person name="Putnam N.H."/>
            <person name="Rokhsar D.S."/>
        </authorList>
    </citation>
    <scope>NUCLEOTIDE SEQUENCE</scope>
    <source>
        <strain evidence="1 3">I ESC-2004</strain>
    </source>
</reference>
<dbReference type="AlphaFoldDB" id="R7UUG8"/>
<accession>R7UUG8</accession>
<dbReference type="CDD" id="cd01671">
    <property type="entry name" value="CARD"/>
    <property type="match status" value="1"/>
</dbReference>
<dbReference type="HOGENOM" id="CLU_2028869_0_0_1"/>
<dbReference type="OrthoDB" id="120976at2759"/>
<proteinExistence type="predicted"/>
<dbReference type="Gene3D" id="1.10.533.10">
    <property type="entry name" value="Death Domain, Fas"/>
    <property type="match status" value="1"/>
</dbReference>
<reference evidence="3" key="1">
    <citation type="submission" date="2012-12" db="EMBL/GenBank/DDBJ databases">
        <authorList>
            <person name="Hellsten U."/>
            <person name="Grimwood J."/>
            <person name="Chapman J.A."/>
            <person name="Shapiro H."/>
            <person name="Aerts A."/>
            <person name="Otillar R.P."/>
            <person name="Terry A.Y."/>
            <person name="Boore J.L."/>
            <person name="Simakov O."/>
            <person name="Marletaz F."/>
            <person name="Cho S.-J."/>
            <person name="Edsinger-Gonzales E."/>
            <person name="Havlak P."/>
            <person name="Kuo D.-H."/>
            <person name="Larsson T."/>
            <person name="Lv J."/>
            <person name="Arendt D."/>
            <person name="Savage R."/>
            <person name="Osoegawa K."/>
            <person name="de Jong P."/>
            <person name="Lindberg D.R."/>
            <person name="Seaver E.C."/>
            <person name="Weisblat D.A."/>
            <person name="Putnam N.H."/>
            <person name="Grigoriev I.V."/>
            <person name="Rokhsar D.S."/>
        </authorList>
    </citation>
    <scope>NUCLEOTIDE SEQUENCE</scope>
    <source>
        <strain evidence="3">I ESC-2004</strain>
    </source>
</reference>
<dbReference type="SUPFAM" id="SSF47986">
    <property type="entry name" value="DEATH domain"/>
    <property type="match status" value="1"/>
</dbReference>
<reference evidence="2" key="3">
    <citation type="submission" date="2015-06" db="UniProtKB">
        <authorList>
            <consortium name="EnsemblMetazoa"/>
        </authorList>
    </citation>
    <scope>IDENTIFICATION</scope>
</reference>
<evidence type="ECO:0000313" key="3">
    <source>
        <dbReference type="Proteomes" id="UP000014760"/>
    </source>
</evidence>
<dbReference type="Proteomes" id="UP000014760">
    <property type="component" value="Unassembled WGS sequence"/>
</dbReference>
<dbReference type="EMBL" id="AMQN01006107">
    <property type="status" value="NOT_ANNOTATED_CDS"/>
    <property type="molecule type" value="Genomic_DNA"/>
</dbReference>